<dbReference type="EMBL" id="QKOX01000019">
    <property type="protein sequence ID" value="RWT20809.1"/>
    <property type="molecule type" value="Genomic_DNA"/>
</dbReference>
<dbReference type="PANTHER" id="PTHR12169">
    <property type="entry name" value="ATPASE N2B"/>
    <property type="match status" value="1"/>
</dbReference>
<gene>
    <name evidence="3" type="ORF">DN603_17985</name>
</gene>
<dbReference type="GO" id="GO:0005524">
    <property type="term" value="F:ATP binding"/>
    <property type="evidence" value="ECO:0007669"/>
    <property type="project" value="UniProtKB-KW"/>
</dbReference>
<protein>
    <submittedName>
        <fullName evidence="3">Cell division protein ZapE</fullName>
    </submittedName>
</protein>
<organism evidence="3 4">
    <name type="scientific">Raoultella planticola</name>
    <name type="common">Klebsiella planticola</name>
    <dbReference type="NCBI Taxonomy" id="575"/>
    <lineage>
        <taxon>Bacteria</taxon>
        <taxon>Pseudomonadati</taxon>
        <taxon>Pseudomonadota</taxon>
        <taxon>Gammaproteobacteria</taxon>
        <taxon>Enterobacterales</taxon>
        <taxon>Enterobacteriaceae</taxon>
        <taxon>Klebsiella/Raoultella group</taxon>
        <taxon>Raoultella</taxon>
    </lineage>
</organism>
<keyword evidence="3" id="KW-0131">Cell cycle</keyword>
<dbReference type="GO" id="GO:0005737">
    <property type="term" value="C:cytoplasm"/>
    <property type="evidence" value="ECO:0007669"/>
    <property type="project" value="TreeGrafter"/>
</dbReference>
<dbReference type="InterPro" id="IPR027417">
    <property type="entry name" value="P-loop_NTPase"/>
</dbReference>
<dbReference type="NCBIfam" id="NF040713">
    <property type="entry name" value="ZapE"/>
    <property type="match status" value="1"/>
</dbReference>
<comment type="caution">
    <text evidence="3">The sequence shown here is derived from an EMBL/GenBank/DDBJ whole genome shotgun (WGS) entry which is preliminary data.</text>
</comment>
<evidence type="ECO:0000256" key="2">
    <source>
        <dbReference type="ARBA" id="ARBA00022840"/>
    </source>
</evidence>
<dbReference type="Gene3D" id="3.40.50.300">
    <property type="entry name" value="P-loop containing nucleotide triphosphate hydrolases"/>
    <property type="match status" value="1"/>
</dbReference>
<keyword evidence="1" id="KW-0547">Nucleotide-binding</keyword>
<dbReference type="InterPro" id="IPR005654">
    <property type="entry name" value="ATPase_AFG1-like"/>
</dbReference>
<accession>A0A443VJX4</accession>
<evidence type="ECO:0000313" key="4">
    <source>
        <dbReference type="Proteomes" id="UP000288843"/>
    </source>
</evidence>
<keyword evidence="2" id="KW-0067">ATP-binding</keyword>
<dbReference type="Proteomes" id="UP000288843">
    <property type="component" value="Unassembled WGS sequence"/>
</dbReference>
<dbReference type="GO" id="GO:0016887">
    <property type="term" value="F:ATP hydrolysis activity"/>
    <property type="evidence" value="ECO:0007669"/>
    <property type="project" value="InterPro"/>
</dbReference>
<sequence>MTQGMTKFSFASFMAQRAEALALTLDADQQALITQLDALGHGLAAGKATRGKGLYVWGRAGRGKSFIIDHFFASLPLAEKRRVHFHYFFRELHQRLNAQPTPTLPEVLVQMTDGCRLLCFDEFHLHDPGDAMLVKALLTLLFQRGIILLATSNYPPDQLLANPLYHDRFVPSIALIKQHMTVAALNGEEDYRARHAPAENPFCRGRFLVQPSAQTRQRLELPDPCATAQPLQVGYRTLHAASAPTHLLHFTFSQLCMAATSVMDYLALCEQHERWLLDAVPPLRQAGPAAQQRFINLVDVLYEKQCQLIVVAACGLGELVADVEQEDIQRTYSRLLQLRQT</sequence>
<dbReference type="GO" id="GO:0032153">
    <property type="term" value="C:cell division site"/>
    <property type="evidence" value="ECO:0007669"/>
    <property type="project" value="TreeGrafter"/>
</dbReference>
<dbReference type="GO" id="GO:0051301">
    <property type="term" value="P:cell division"/>
    <property type="evidence" value="ECO:0007669"/>
    <property type="project" value="UniProtKB-KW"/>
</dbReference>
<dbReference type="SUPFAM" id="SSF52540">
    <property type="entry name" value="P-loop containing nucleoside triphosphate hydrolases"/>
    <property type="match status" value="1"/>
</dbReference>
<dbReference type="AlphaFoldDB" id="A0A443VJX4"/>
<evidence type="ECO:0000313" key="3">
    <source>
        <dbReference type="EMBL" id="RWT20809.1"/>
    </source>
</evidence>
<keyword evidence="3" id="KW-0132">Cell division</keyword>
<evidence type="ECO:0000256" key="1">
    <source>
        <dbReference type="ARBA" id="ARBA00022741"/>
    </source>
</evidence>
<name>A0A443VJX4_RAOPL</name>
<dbReference type="Pfam" id="PF03969">
    <property type="entry name" value="AFG1_ATPase"/>
    <property type="match status" value="1"/>
</dbReference>
<reference evidence="3 4" key="1">
    <citation type="submission" date="2018-06" db="EMBL/GenBank/DDBJ databases">
        <title>Carbapenemase-producing Enterobacteriaceae present in wastewater treatment plant effluent and nearby surface waters in the US.</title>
        <authorList>
            <person name="Mathys D.A."/>
            <person name="Mollenkopf D.F."/>
            <person name="Feicht S.M."/>
            <person name="Adams R.J."/>
            <person name="Albers A.L."/>
            <person name="Stuever D.M."/>
            <person name="Daniels J.B."/>
            <person name="Wittum T.E."/>
        </authorList>
    </citation>
    <scope>NUCLEOTIDE SEQUENCE [LARGE SCALE GENOMIC DNA]</scope>
    <source>
        <strain evidence="3 4">GEO_47_Down_B</strain>
    </source>
</reference>
<dbReference type="PANTHER" id="PTHR12169:SF6">
    <property type="entry name" value="AFG1-LIKE ATPASE"/>
    <property type="match status" value="1"/>
</dbReference>
<proteinExistence type="predicted"/>